<dbReference type="Proteomes" id="UP001230649">
    <property type="component" value="Unassembled WGS sequence"/>
</dbReference>
<evidence type="ECO:0000313" key="1">
    <source>
        <dbReference type="EMBL" id="KAJ9110002.1"/>
    </source>
</evidence>
<dbReference type="EMBL" id="JASBWS010000026">
    <property type="protein sequence ID" value="KAJ9110002.1"/>
    <property type="molecule type" value="Genomic_DNA"/>
</dbReference>
<gene>
    <name evidence="1" type="ORF">QFC20_003076</name>
</gene>
<accession>A0ACC2WEC3</accession>
<organism evidence="1 2">
    <name type="scientific">Naganishia adeliensis</name>
    <dbReference type="NCBI Taxonomy" id="92952"/>
    <lineage>
        <taxon>Eukaryota</taxon>
        <taxon>Fungi</taxon>
        <taxon>Dikarya</taxon>
        <taxon>Basidiomycota</taxon>
        <taxon>Agaricomycotina</taxon>
        <taxon>Tremellomycetes</taxon>
        <taxon>Filobasidiales</taxon>
        <taxon>Filobasidiaceae</taxon>
        <taxon>Naganishia</taxon>
    </lineage>
</organism>
<proteinExistence type="predicted"/>
<evidence type="ECO:0000313" key="2">
    <source>
        <dbReference type="Proteomes" id="UP001230649"/>
    </source>
</evidence>
<sequence>MIALQLKRLGFSTYTARKLSKLARQFRRDVTDAEVALKDFDEYARRTIGDDLGRIYEENEFQIMLKGVQGGLEFVKATRWRTENLNCPDAQEFEAALALILEGLNEYYKSLVSPVVAEGEDEEVARARRSTIIEEITTAAHEKLAFFETGRKDLIKALAPVISQIAGEATIQRLTAESQSTRGQQMGIWQSIENSGLNSFLMPLDGVSFRSGSSLRLDPVLTMTVWPKTFGERTVVSKEDTLQTGAWVDGFEPLDIRVSERA</sequence>
<protein>
    <submittedName>
        <fullName evidence="1">Uncharacterized protein</fullName>
    </submittedName>
</protein>
<reference evidence="1" key="1">
    <citation type="submission" date="2023-04" db="EMBL/GenBank/DDBJ databases">
        <title>Draft Genome sequencing of Naganishia species isolated from polar environments using Oxford Nanopore Technology.</title>
        <authorList>
            <person name="Leo P."/>
            <person name="Venkateswaran K."/>
        </authorList>
    </citation>
    <scope>NUCLEOTIDE SEQUENCE</scope>
    <source>
        <strain evidence="1">MNA-CCFEE 5262</strain>
    </source>
</reference>
<keyword evidence="2" id="KW-1185">Reference proteome</keyword>
<name>A0ACC2WEC3_9TREE</name>
<comment type="caution">
    <text evidence="1">The sequence shown here is derived from an EMBL/GenBank/DDBJ whole genome shotgun (WGS) entry which is preliminary data.</text>
</comment>